<gene>
    <name evidence="1" type="ORF">KHA90_21570</name>
</gene>
<dbReference type="EMBL" id="JAGYVZ010000029">
    <property type="protein sequence ID" value="MBS7233607.1"/>
    <property type="molecule type" value="Genomic_DNA"/>
</dbReference>
<protein>
    <submittedName>
        <fullName evidence="1">Uncharacterized protein</fullName>
    </submittedName>
</protein>
<evidence type="ECO:0000313" key="1">
    <source>
        <dbReference type="EMBL" id="MBS7233607.1"/>
    </source>
</evidence>
<comment type="caution">
    <text evidence="1">The sequence shown here is derived from an EMBL/GenBank/DDBJ whole genome shotgun (WGS) entry which is preliminary data.</text>
</comment>
<evidence type="ECO:0000313" key="2">
    <source>
        <dbReference type="Proteomes" id="UP000722625"/>
    </source>
</evidence>
<organism evidence="1 2">
    <name type="scientific">Flavobacterium psychroterrae</name>
    <dbReference type="NCBI Taxonomy" id="2133767"/>
    <lineage>
        <taxon>Bacteria</taxon>
        <taxon>Pseudomonadati</taxon>
        <taxon>Bacteroidota</taxon>
        <taxon>Flavobacteriia</taxon>
        <taxon>Flavobacteriales</taxon>
        <taxon>Flavobacteriaceae</taxon>
        <taxon>Flavobacterium</taxon>
    </lineage>
</organism>
<accession>A0ABS5PH44</accession>
<name>A0ABS5PH44_9FLAO</name>
<sequence length="169" mass="17818">MTTNGVGLKINNTNIGIYNQSSGNYQYGMLLLDSEGSQGMAQLQAIKYSQGSAISFNNQEGAIGIYGTSASSRPMIELAKSSKGPAIYIQSTSTSTPFVVSKASSGGYSPSSNLFSINSTGSFQVNFSDVTAPASAIEKGVEGEVRITRTHIYVCTAANTWVRTALSTW</sequence>
<dbReference type="RefSeq" id="WP_213306446.1">
    <property type="nucleotide sequence ID" value="NZ_JAGYVZ010000029.1"/>
</dbReference>
<dbReference type="Proteomes" id="UP000722625">
    <property type="component" value="Unassembled WGS sequence"/>
</dbReference>
<keyword evidence="2" id="KW-1185">Reference proteome</keyword>
<reference evidence="1 2" key="1">
    <citation type="journal article" date="2018" name="Int. J. Syst. Evol. Microbiol.">
        <title>Flavobacterium chryseum sp. nov. and Flavobacterium psychroterrae sp. nov., novel environmental bacteria isolated from Antarctica.</title>
        <authorList>
            <person name="Kralova S."/>
            <person name="Svec P."/>
            <person name="Busse H.J."/>
            <person name="Stankova E."/>
            <person name="Vaczi P."/>
            <person name="Sedlacek I."/>
        </authorList>
    </citation>
    <scope>NUCLEOTIDE SEQUENCE [LARGE SCALE GENOMIC DNA]</scope>
    <source>
        <strain evidence="1 2">CCM 8827</strain>
    </source>
</reference>
<proteinExistence type="predicted"/>